<gene>
    <name evidence="1" type="ORF">BCO_0900016</name>
</gene>
<dbReference type="HOGENOM" id="CLU_3402370_0_0_12"/>
<evidence type="ECO:0000313" key="2">
    <source>
        <dbReference type="Proteomes" id="UP000019330"/>
    </source>
</evidence>
<dbReference type="STRING" id="1313292.BCO_0900016"/>
<proteinExistence type="predicted"/>
<protein>
    <submittedName>
        <fullName evidence="1">Uncharacterized protein</fullName>
    </submittedName>
</protein>
<dbReference type="EMBL" id="CP005745">
    <property type="protein sequence ID" value="AHH11049.1"/>
    <property type="molecule type" value="Genomic_DNA"/>
</dbReference>
<accession>W5SV04</accession>
<keyword evidence="2" id="KW-1185">Reference proteome</keyword>
<name>W5SV04_9SPIR</name>
<evidence type="ECO:0000313" key="1">
    <source>
        <dbReference type="EMBL" id="AHH11049.1"/>
    </source>
</evidence>
<dbReference type="Proteomes" id="UP000019330">
    <property type="component" value="Chromosome"/>
</dbReference>
<reference evidence="1" key="1">
    <citation type="submission" date="2013-04" db="EMBL/GenBank/DDBJ databases">
        <title>Comparative Genomics of Relapsing Fever Spirochetes.</title>
        <authorList>
            <person name="Schwan T.G."/>
            <person name="Raffel S.J."/>
            <person name="Porcella S.F."/>
            <person name="Martens C.A."/>
            <person name="Bruno D.P."/>
            <person name="Ricklefs S.M."/>
            <person name="Barbian K.B."/>
        </authorList>
    </citation>
    <scope>NUCLEOTIDE SEQUENCE [LARGE SCALE GENOMIC DNA]</scope>
    <source>
        <strain evidence="1">Co53</strain>
    </source>
</reference>
<dbReference type="AlphaFoldDB" id="W5SV04"/>
<sequence>MFISLFLSFNNLGEKVEELEKKNSYSQWLI</sequence>
<organism evidence="1 2">
    <name type="scientific">Borrelia coriaceae ATCC 43381</name>
    <dbReference type="NCBI Taxonomy" id="1408429"/>
    <lineage>
        <taxon>Bacteria</taxon>
        <taxon>Pseudomonadati</taxon>
        <taxon>Spirochaetota</taxon>
        <taxon>Spirochaetia</taxon>
        <taxon>Spirochaetales</taxon>
        <taxon>Borreliaceae</taxon>
        <taxon>Borrelia</taxon>
    </lineage>
</organism>